<dbReference type="Gene3D" id="2.40.320.10">
    <property type="entry name" value="Hypothetical Protein Pfu-838710-001"/>
    <property type="match status" value="1"/>
</dbReference>
<evidence type="ECO:0000259" key="1">
    <source>
        <dbReference type="PROSITE" id="PS51707"/>
    </source>
</evidence>
<name>A0AAD2A299_9LAMI</name>
<organism evidence="2 3">
    <name type="scientific">Fraxinus pennsylvanica</name>
    <dbReference type="NCBI Taxonomy" id="56036"/>
    <lineage>
        <taxon>Eukaryota</taxon>
        <taxon>Viridiplantae</taxon>
        <taxon>Streptophyta</taxon>
        <taxon>Embryophyta</taxon>
        <taxon>Tracheophyta</taxon>
        <taxon>Spermatophyta</taxon>
        <taxon>Magnoliopsida</taxon>
        <taxon>eudicotyledons</taxon>
        <taxon>Gunneridae</taxon>
        <taxon>Pentapetalae</taxon>
        <taxon>asterids</taxon>
        <taxon>lamiids</taxon>
        <taxon>Lamiales</taxon>
        <taxon>Oleaceae</taxon>
        <taxon>Oleeae</taxon>
        <taxon>Fraxinus</taxon>
    </lineage>
</organism>
<protein>
    <recommendedName>
        <fullName evidence="1">CYTH domain-containing protein</fullName>
    </recommendedName>
</protein>
<dbReference type="AlphaFoldDB" id="A0AAD2A299"/>
<reference evidence="2" key="1">
    <citation type="submission" date="2023-05" db="EMBL/GenBank/DDBJ databases">
        <authorList>
            <person name="Huff M."/>
        </authorList>
    </citation>
    <scope>NUCLEOTIDE SEQUENCE</scope>
</reference>
<dbReference type="InterPro" id="IPR033469">
    <property type="entry name" value="CYTH-like_dom_sf"/>
</dbReference>
<dbReference type="SMART" id="SM01118">
    <property type="entry name" value="CYTH"/>
    <property type="match status" value="1"/>
</dbReference>
<dbReference type="Proteomes" id="UP000834106">
    <property type="component" value="Chromosome 17"/>
</dbReference>
<sequence length="272" mass="30856">MEVEVKLRLPDSTSHQRLSNILSRHHRKTHFQENVFFDGNNAELSSNLAVLRLRFYDLDSHSVLSIKAKPVISGGISRIEEQEEPIDPAIARQCVAEPWRLLLISSSDIIRRVKEEYNVKDNGLVCLGGFRNVRAIYEWNGLKLELDETHYGFGTCYEIECESSEPEVAKHLLEELLNSNGIHYEYSEVSKFAIFRSGKLPLTSLSQKAAKLVLLTLWASLGHEVKQKKNRINWHEKKKAFVGIVVGEQKQLSEVKSGSISSVQCQLSIRAA</sequence>
<gene>
    <name evidence="2" type="ORF">FPE_LOCUS27448</name>
</gene>
<keyword evidence="3" id="KW-1185">Reference proteome</keyword>
<dbReference type="GO" id="GO:0016462">
    <property type="term" value="F:pyrophosphatase activity"/>
    <property type="evidence" value="ECO:0007669"/>
    <property type="project" value="UniProtKB-ARBA"/>
</dbReference>
<dbReference type="PANTHER" id="PTHR34948">
    <property type="entry name" value="OS08G0299200 PROTEIN"/>
    <property type="match status" value="1"/>
</dbReference>
<dbReference type="EMBL" id="OU503052">
    <property type="protein sequence ID" value="CAI9780018.1"/>
    <property type="molecule type" value="Genomic_DNA"/>
</dbReference>
<evidence type="ECO:0000313" key="2">
    <source>
        <dbReference type="EMBL" id="CAI9780018.1"/>
    </source>
</evidence>
<dbReference type="CDD" id="cd07374">
    <property type="entry name" value="CYTH-like_Pase"/>
    <property type="match status" value="1"/>
</dbReference>
<proteinExistence type="predicted"/>
<accession>A0AAD2A299</accession>
<evidence type="ECO:0000313" key="3">
    <source>
        <dbReference type="Proteomes" id="UP000834106"/>
    </source>
</evidence>
<feature type="domain" description="CYTH" evidence="1">
    <location>
        <begin position="1"/>
        <end position="199"/>
    </location>
</feature>
<dbReference type="Pfam" id="PF01928">
    <property type="entry name" value="CYTH"/>
    <property type="match status" value="1"/>
</dbReference>
<dbReference type="InterPro" id="IPR023577">
    <property type="entry name" value="CYTH_domain"/>
</dbReference>
<dbReference type="PANTHER" id="PTHR34948:SF2">
    <property type="entry name" value="TRIPHOSPHATE TUNNEL METALLOENZYME 3"/>
    <property type="match status" value="1"/>
</dbReference>
<dbReference type="SUPFAM" id="SSF55154">
    <property type="entry name" value="CYTH-like phosphatases"/>
    <property type="match status" value="1"/>
</dbReference>
<dbReference type="PROSITE" id="PS51707">
    <property type="entry name" value="CYTH"/>
    <property type="match status" value="1"/>
</dbReference>